<dbReference type="SMART" id="SM00368">
    <property type="entry name" value="LRR_RI"/>
    <property type="match status" value="3"/>
</dbReference>
<dbReference type="PANTHER" id="PTHR24114:SF2">
    <property type="entry name" value="F-BOX DOMAIN-CONTAINING PROTEIN-RELATED"/>
    <property type="match status" value="1"/>
</dbReference>
<evidence type="ECO:0000313" key="1">
    <source>
        <dbReference type="EMBL" id="NDV36564.1"/>
    </source>
</evidence>
<accession>A0A6B2LHV9</accession>
<dbReference type="PANTHER" id="PTHR24114">
    <property type="entry name" value="LEUCINE RICH REPEAT FAMILY PROTEIN"/>
    <property type="match status" value="1"/>
</dbReference>
<proteinExistence type="predicted"/>
<dbReference type="Gene3D" id="3.80.10.10">
    <property type="entry name" value="Ribonuclease Inhibitor"/>
    <property type="match status" value="1"/>
</dbReference>
<dbReference type="AlphaFoldDB" id="A0A6B2LHV9"/>
<dbReference type="EMBL" id="GIBP01007595">
    <property type="protein sequence ID" value="NDV36564.1"/>
    <property type="molecule type" value="Transcribed_RNA"/>
</dbReference>
<dbReference type="InterPro" id="IPR032675">
    <property type="entry name" value="LRR_dom_sf"/>
</dbReference>
<reference evidence="1" key="1">
    <citation type="journal article" date="2020" name="J. Eukaryot. Microbiol.">
        <title>De novo Sequencing, Assembly and Annotation of the Transcriptome for the Free-Living Testate Amoeba Arcella intermedia.</title>
        <authorList>
            <person name="Ribeiro G.M."/>
            <person name="Porfirio-Sousa A.L."/>
            <person name="Maurer-Alcala X.X."/>
            <person name="Katz L.A."/>
            <person name="Lahr D.J.G."/>
        </authorList>
    </citation>
    <scope>NUCLEOTIDE SEQUENCE</scope>
</reference>
<organism evidence="1">
    <name type="scientific">Arcella intermedia</name>
    <dbReference type="NCBI Taxonomy" id="1963864"/>
    <lineage>
        <taxon>Eukaryota</taxon>
        <taxon>Amoebozoa</taxon>
        <taxon>Tubulinea</taxon>
        <taxon>Elardia</taxon>
        <taxon>Arcellinida</taxon>
        <taxon>Sphaerothecina</taxon>
        <taxon>Arcellidae</taxon>
        <taxon>Arcella</taxon>
    </lineage>
</organism>
<sequence>MEANTTLKQINLAGNNIGDEEVIKIAEALEINKSLDTIYLASNQISNGGIVRLAKCLSKNTTLTALNIANNPFHEEITIAFLPPLETNTSIISLGPLHRKRNDNMTFEFLMSYLKVNYKRRLELACLLRWPLAHDNLPEKRQVWIENLLLGVRYGRHVPREVVTLLIQVVLEIRLHLFTLQKKRTLRLQQGYPTIQTIPTELHAYFTSKNN</sequence>
<dbReference type="Pfam" id="PF13516">
    <property type="entry name" value="LRR_6"/>
    <property type="match status" value="2"/>
</dbReference>
<dbReference type="SUPFAM" id="SSF52047">
    <property type="entry name" value="RNI-like"/>
    <property type="match status" value="1"/>
</dbReference>
<dbReference type="InterPro" id="IPR052394">
    <property type="entry name" value="LRR-containing"/>
</dbReference>
<protein>
    <submittedName>
        <fullName evidence="1">Uncharacterized protein</fullName>
    </submittedName>
</protein>
<name>A0A6B2LHV9_9EUKA</name>
<dbReference type="InterPro" id="IPR001611">
    <property type="entry name" value="Leu-rich_rpt"/>
</dbReference>